<keyword evidence="1" id="KW-1133">Transmembrane helix</keyword>
<evidence type="ECO:0008006" key="4">
    <source>
        <dbReference type="Google" id="ProtNLM"/>
    </source>
</evidence>
<evidence type="ECO:0000313" key="3">
    <source>
        <dbReference type="Proteomes" id="UP000078597"/>
    </source>
</evidence>
<evidence type="ECO:0000313" key="2">
    <source>
        <dbReference type="EMBL" id="SBS98472.1"/>
    </source>
</evidence>
<dbReference type="VEuPathDB" id="PlasmoDB:PmUG01_00022100"/>
<reference evidence="3" key="1">
    <citation type="submission" date="2016-05" db="EMBL/GenBank/DDBJ databases">
        <authorList>
            <person name="Naeem Raeece"/>
        </authorList>
    </citation>
    <scope>NUCLEOTIDE SEQUENCE [LARGE SCALE GENOMIC DNA]</scope>
</reference>
<dbReference type="Proteomes" id="UP000078597">
    <property type="component" value="Unassembled WGS sequence"/>
</dbReference>
<dbReference type="AlphaFoldDB" id="A0A1A8X1J0"/>
<organism evidence="2 3">
    <name type="scientific">Plasmodium malariae</name>
    <dbReference type="NCBI Taxonomy" id="5858"/>
    <lineage>
        <taxon>Eukaryota</taxon>
        <taxon>Sar</taxon>
        <taxon>Alveolata</taxon>
        <taxon>Apicomplexa</taxon>
        <taxon>Aconoidasida</taxon>
        <taxon>Haemosporida</taxon>
        <taxon>Plasmodiidae</taxon>
        <taxon>Plasmodium</taxon>
        <taxon>Plasmodium (Plasmodium)</taxon>
    </lineage>
</organism>
<sequence>MFNKPMEKKYKFHRKIDTGNYRLLAKYKKNKDSIITGLNEKVPYNKLNEKKDIYNNEKWETGYKELSSTSSSKKVEVNKKAMKNKSCIFETKKYSSMEKKIFKELDYQNFLKNNRTISDKTYKTIISKKYGLRLAIPVLLFLSLFIVFIVDFSLGFKTKVAWEGGLFGLWSYIKEFSIEGSWLEKPLQWLRDNTPGFWRHYGVGKNNHNLCDLCTKASKHLSENCILGQLFGYIIYFVPFIILGITLISWIIYFHKKVKKYEQIKFRKR</sequence>
<accession>A0A1A8X1J0</accession>
<protein>
    <recommendedName>
        <fullName evidence="4">Fam-l protein</fullName>
    </recommendedName>
</protein>
<dbReference type="EMBL" id="FLQW01005142">
    <property type="protein sequence ID" value="SBS98472.1"/>
    <property type="molecule type" value="Genomic_DNA"/>
</dbReference>
<keyword evidence="1" id="KW-0472">Membrane</keyword>
<evidence type="ECO:0000256" key="1">
    <source>
        <dbReference type="SAM" id="Phobius"/>
    </source>
</evidence>
<keyword evidence="1" id="KW-0812">Transmembrane</keyword>
<name>A0A1A8X1J0_PLAMA</name>
<dbReference type="InterPro" id="IPR022139">
    <property type="entry name" value="Fam-L/Fam-M-like_plasmodium"/>
</dbReference>
<feature type="transmembrane region" description="Helical" evidence="1">
    <location>
        <begin position="230"/>
        <end position="253"/>
    </location>
</feature>
<proteinExistence type="predicted"/>
<dbReference type="Pfam" id="PF12420">
    <property type="entry name" value="DUF3671"/>
    <property type="match status" value="1"/>
</dbReference>
<gene>
    <name evidence="2" type="ORF">PMALA_063640</name>
</gene>
<feature type="transmembrane region" description="Helical" evidence="1">
    <location>
        <begin position="130"/>
        <end position="150"/>
    </location>
</feature>